<dbReference type="InterPro" id="IPR011043">
    <property type="entry name" value="Gal_Oxase/kelch_b-propeller"/>
</dbReference>
<dbReference type="RefSeq" id="WP_135874775.1">
    <property type="nucleotide sequence ID" value="NZ_SRSO01000001.1"/>
</dbReference>
<evidence type="ECO:0000313" key="5">
    <source>
        <dbReference type="Proteomes" id="UP000307602"/>
    </source>
</evidence>
<dbReference type="PANTHER" id="PTHR36220:SF1">
    <property type="entry name" value="GAMMA TUBULIN COMPLEX COMPONENT C-TERMINAL DOMAIN-CONTAINING PROTEIN"/>
    <property type="match status" value="1"/>
</dbReference>
<evidence type="ECO:0000259" key="3">
    <source>
        <dbReference type="Pfam" id="PF18962"/>
    </source>
</evidence>
<feature type="chain" id="PRO_5020575603" evidence="2">
    <location>
        <begin position="22"/>
        <end position="501"/>
    </location>
</feature>
<reference evidence="4 5" key="1">
    <citation type="submission" date="2019-04" db="EMBL/GenBank/DDBJ databases">
        <authorList>
            <person name="Liu A."/>
        </authorList>
    </citation>
    <scope>NUCLEOTIDE SEQUENCE [LARGE SCALE GENOMIC DNA]</scope>
    <source>
        <strain evidence="4 5">RZ03</strain>
    </source>
</reference>
<dbReference type="EMBL" id="SRSO01000001">
    <property type="protein sequence ID" value="TGV04841.1"/>
    <property type="molecule type" value="Genomic_DNA"/>
</dbReference>
<evidence type="ECO:0000256" key="1">
    <source>
        <dbReference type="ARBA" id="ARBA00022729"/>
    </source>
</evidence>
<keyword evidence="5" id="KW-1185">Reference proteome</keyword>
<accession>A0A4S1E284</accession>
<protein>
    <submittedName>
        <fullName evidence="4">T9SS type A sorting domain-containing protein</fullName>
    </submittedName>
</protein>
<sequence length="501" mass="52708">MKRFLILILCLPLTLLGQVQIGNDINGAVGELSGFAVSTSANGNFVAVGALGVLNDSGVETGAVRVYENIANVWTQVGQNITGDQQLENAGTDVAISANGNIVVVASPDYDIDSASDSTEGRVRVFENISGTWVQVGGDILGSTPNESFGNHVDISSDGSIISVGALFNSDAGTNAGQVRVFENLSGSWIQIGQSINGLAENDRTSNHAITPDGTRLAVTSFGNDGDSKGRLRVFDYDFFADSWEQVGQDVLGMESQEQLGSGGFSISDDGTVIGIGIPLAPVVNALGRARFYGFDNTTNQWIQIGNDINGDIELGQLGNGSGLDLSPDGNFAVIGIPNGFIDSNGLETGNLARVYKNQSGNWVQVGSDIEGDVLGDNFGFSVSLSNNGIVAIGGFTNESAGSIAGHVEIYDINNTLLSTEEFAISSEISLYPNPTSNAFYIKIKDGVILENVTVYNSLGQKIKSSLGQQNKVDLSEVNTDVYFVEITTNKGNTSKRIVVQ</sequence>
<name>A0A4S1E284_9FLAO</name>
<evidence type="ECO:0000313" key="4">
    <source>
        <dbReference type="EMBL" id="TGV04841.1"/>
    </source>
</evidence>
<dbReference type="Pfam" id="PF18962">
    <property type="entry name" value="Por_Secre_tail"/>
    <property type="match status" value="1"/>
</dbReference>
<dbReference type="InterPro" id="IPR026444">
    <property type="entry name" value="Secre_tail"/>
</dbReference>
<dbReference type="PANTHER" id="PTHR36220">
    <property type="entry name" value="UNNAMED PRODUCT"/>
    <property type="match status" value="1"/>
</dbReference>
<proteinExistence type="predicted"/>
<organism evidence="4 5">
    <name type="scientific">Flavivirga rizhaonensis</name>
    <dbReference type="NCBI Taxonomy" id="2559571"/>
    <lineage>
        <taxon>Bacteria</taxon>
        <taxon>Pseudomonadati</taxon>
        <taxon>Bacteroidota</taxon>
        <taxon>Flavobacteriia</taxon>
        <taxon>Flavobacteriales</taxon>
        <taxon>Flavobacteriaceae</taxon>
        <taxon>Flavivirga</taxon>
    </lineage>
</organism>
<evidence type="ECO:0000256" key="2">
    <source>
        <dbReference type="SAM" id="SignalP"/>
    </source>
</evidence>
<feature type="signal peptide" evidence="2">
    <location>
        <begin position="1"/>
        <end position="21"/>
    </location>
</feature>
<keyword evidence="1 2" id="KW-0732">Signal</keyword>
<dbReference type="AlphaFoldDB" id="A0A4S1E284"/>
<dbReference type="SUPFAM" id="SSF50965">
    <property type="entry name" value="Galactose oxidase, central domain"/>
    <property type="match status" value="1"/>
</dbReference>
<feature type="domain" description="Secretion system C-terminal sorting" evidence="3">
    <location>
        <begin position="431"/>
        <end position="500"/>
    </location>
</feature>
<comment type="caution">
    <text evidence="4">The sequence shown here is derived from an EMBL/GenBank/DDBJ whole genome shotgun (WGS) entry which is preliminary data.</text>
</comment>
<dbReference type="Proteomes" id="UP000307602">
    <property type="component" value="Unassembled WGS sequence"/>
</dbReference>
<dbReference type="OrthoDB" id="976756at2"/>
<dbReference type="NCBIfam" id="TIGR04183">
    <property type="entry name" value="Por_Secre_tail"/>
    <property type="match status" value="1"/>
</dbReference>
<dbReference type="Gene3D" id="2.120.10.80">
    <property type="entry name" value="Kelch-type beta propeller"/>
    <property type="match status" value="1"/>
</dbReference>
<dbReference type="InterPro" id="IPR015915">
    <property type="entry name" value="Kelch-typ_b-propeller"/>
</dbReference>
<gene>
    <name evidence="4" type="ORF">EM932_01595</name>
</gene>